<dbReference type="InterPro" id="IPR005312">
    <property type="entry name" value="DUF1759"/>
</dbReference>
<feature type="domain" description="DUF1758" evidence="3">
    <location>
        <begin position="484"/>
        <end position="643"/>
    </location>
</feature>
<dbReference type="Pfam" id="PF00078">
    <property type="entry name" value="RVT_1"/>
    <property type="match status" value="1"/>
</dbReference>
<dbReference type="InterPro" id="IPR008042">
    <property type="entry name" value="Retrotrans_Pao"/>
</dbReference>
<dbReference type="InterPro" id="IPR043128">
    <property type="entry name" value="Rev_trsase/Diguanyl_cyclase"/>
</dbReference>
<name>A0A7E4UVZ8_PANRE</name>
<dbReference type="Gene3D" id="2.40.70.10">
    <property type="entry name" value="Acid Proteases"/>
    <property type="match status" value="1"/>
</dbReference>
<evidence type="ECO:0000259" key="2">
    <source>
        <dbReference type="Pfam" id="PF00078"/>
    </source>
</evidence>
<reference evidence="4" key="1">
    <citation type="journal article" date="2013" name="Genetics">
        <title>The draft genome and transcriptome of Panagrellus redivivus are shaped by the harsh demands of a free-living lifestyle.</title>
        <authorList>
            <person name="Srinivasan J."/>
            <person name="Dillman A.R."/>
            <person name="Macchietto M.G."/>
            <person name="Heikkinen L."/>
            <person name="Lakso M."/>
            <person name="Fracchia K.M."/>
            <person name="Antoshechkin I."/>
            <person name="Mortazavi A."/>
            <person name="Wong G."/>
            <person name="Sternberg P.W."/>
        </authorList>
    </citation>
    <scope>NUCLEOTIDE SEQUENCE [LARGE SCALE GENOMIC DNA]</scope>
    <source>
        <strain evidence="4">MT8872</strain>
    </source>
</reference>
<protein>
    <submittedName>
        <fullName evidence="5">DUF1758 domain-containing protein</fullName>
    </submittedName>
</protein>
<feature type="region of interest" description="Disordered" evidence="1">
    <location>
        <begin position="365"/>
        <end position="384"/>
    </location>
</feature>
<organism evidence="4 5">
    <name type="scientific">Panagrellus redivivus</name>
    <name type="common">Microworm</name>
    <dbReference type="NCBI Taxonomy" id="6233"/>
    <lineage>
        <taxon>Eukaryota</taxon>
        <taxon>Metazoa</taxon>
        <taxon>Ecdysozoa</taxon>
        <taxon>Nematoda</taxon>
        <taxon>Chromadorea</taxon>
        <taxon>Rhabditida</taxon>
        <taxon>Tylenchina</taxon>
        <taxon>Panagrolaimomorpha</taxon>
        <taxon>Panagrolaimoidea</taxon>
        <taxon>Panagrolaimidae</taxon>
        <taxon>Panagrellus</taxon>
    </lineage>
</organism>
<dbReference type="PANTHER" id="PTHR47331:SF4">
    <property type="entry name" value="PEPTIDASE S1 DOMAIN-CONTAINING PROTEIN"/>
    <property type="match status" value="1"/>
</dbReference>
<accession>A0A7E4UVZ8</accession>
<dbReference type="Pfam" id="PF05585">
    <property type="entry name" value="DUF1758"/>
    <property type="match status" value="1"/>
</dbReference>
<dbReference type="InterPro" id="IPR000477">
    <property type="entry name" value="RT_dom"/>
</dbReference>
<dbReference type="Gene3D" id="3.30.70.270">
    <property type="match status" value="1"/>
</dbReference>
<dbReference type="PANTHER" id="PTHR47331">
    <property type="entry name" value="PHD-TYPE DOMAIN-CONTAINING PROTEIN"/>
    <property type="match status" value="1"/>
</dbReference>
<sequence length="1323" mass="149624">MAAELHKSAAIRHDLENLITDLTAKEEPAPDTEIKALNRFVNEIDVLVESTKAAINDVHECANRWADFYINHKDKELREQHEKAFREVFNDTNGLFTRARFARSLIFKVVNLAQQTRAHIASLNTQARINAAGDAGLLSEDDRFFSDFSPVKNHANTKPPINNIREQPADAADLQVGTPEPSANIKLPTLKLPQFNGKISEFADFWSRFKTVVHDRLMDDAIKMAYLKSCLSGEPLIMISNYNLTPGESYNDAVATLKRRYGNVRLLKLDLRRQLDEPFDLSSTKSFRTAFEAFEATCRQLKSLGEDTNSSEIENALAKKLPKDVLEKINDISIRDDDWDANKMRDQVDHILRVREMTERIESLNQRPKTTIRHSRPPPINTTEQPPENKCCFCDGTHSPSSCRTVFTPDQRNETAREKHLCFKCLKTHNSKFCNSRSRCKNCDRPGHHTALCRKQAPNLRQGTQAAAVTTKANHQNVMYTTTVQISNPENPQLSTPALAFFDSGSSHSFISENLAKRLDLSTKGHKQMVVNTFGHDKAIRENFGMVSVALDLKKNGHLQMNLLMKNKILNKINTAHVPPNWEELKNVEVKYKLAEPDIIIGSDYFDDLLQMENTRHISDNCAIINSPAGAIVRVKPCDKPEANLATVALATEVTDARLKDPITKLWNLETVGIHDIPTNNVAEVQRIFDETYKREPDGRYTVSWPFCDLDGLPTNRGLCIGRLEGAVESLVRQGVIEQYDSILNEHLENEIIERFDPKIEPAKHFLPHHAVIRLDKDTSKVRGVFDASAKTKDGKSLNDCIFSGNPSINSLTAIFMYSRCKPIVISSDVQSAFLMVNLSDDSKRYCCFLWVKDISKPPSPDNLTFFRWRRMPFGVNASPLLLQLVIEKHLDMWAVHHPEDTEVVAEIRNRIYVDNVIQTADTPEEALSKAEKARTIFAAAKMNLRKFECNNPQVDQLLEGRFTDTKLLGVRWTKDDHFVIGWPKMDKGIPKTKRELLSFTALPFDPAQLISPSILPLKMIIQDLWKSKQSWNESMSKMNAEKIKTLYLERTGQTITLPRQLFNNLDANATYELHIFADSSGKAYGVAAYIVQCGASRQSTLVMAKSRLAPLKPILTIPRLELTALALAGNIVDFIKTTTPFKIQKTVVYTDSTTCLHWLDRTPEGDRFVNNRISKLKTTDIEFRYVPTKLNPADIASRGCSPEELAISDLWWKGPKFIELTEENWPVNPTETQPPAEVSLTVAAAVVQEEAEPLIDPTNFSSWRQLKNVAVVVIKFLSKVTNRPTLDKIPCKDATIGAIHSAANQLLIRQIQSRKPHWESKM</sequence>
<dbReference type="Proteomes" id="UP000492821">
    <property type="component" value="Unassembled WGS sequence"/>
</dbReference>
<dbReference type="Gene3D" id="3.10.10.10">
    <property type="entry name" value="HIV Type 1 Reverse Transcriptase, subunit A, domain 1"/>
    <property type="match status" value="1"/>
</dbReference>
<dbReference type="Pfam" id="PF05380">
    <property type="entry name" value="Peptidase_A17"/>
    <property type="match status" value="1"/>
</dbReference>
<evidence type="ECO:0000259" key="3">
    <source>
        <dbReference type="Pfam" id="PF05585"/>
    </source>
</evidence>
<dbReference type="InterPro" id="IPR021109">
    <property type="entry name" value="Peptidase_aspartic_dom_sf"/>
</dbReference>
<evidence type="ECO:0000313" key="5">
    <source>
        <dbReference type="WBParaSite" id="Pan_g13183.t1"/>
    </source>
</evidence>
<evidence type="ECO:0000313" key="4">
    <source>
        <dbReference type="Proteomes" id="UP000492821"/>
    </source>
</evidence>
<dbReference type="WBParaSite" id="Pan_g13183.t1">
    <property type="protein sequence ID" value="Pan_g13183.t1"/>
    <property type="gene ID" value="Pan_g13183"/>
</dbReference>
<dbReference type="InterPro" id="IPR043502">
    <property type="entry name" value="DNA/RNA_pol_sf"/>
</dbReference>
<dbReference type="SUPFAM" id="SSF56672">
    <property type="entry name" value="DNA/RNA polymerases"/>
    <property type="match status" value="1"/>
</dbReference>
<proteinExistence type="predicted"/>
<evidence type="ECO:0000256" key="1">
    <source>
        <dbReference type="SAM" id="MobiDB-lite"/>
    </source>
</evidence>
<dbReference type="InterPro" id="IPR008737">
    <property type="entry name" value="DUF1758"/>
</dbReference>
<reference evidence="5" key="2">
    <citation type="submission" date="2020-10" db="UniProtKB">
        <authorList>
            <consortium name="WormBaseParasite"/>
        </authorList>
    </citation>
    <scope>IDENTIFICATION</scope>
</reference>
<keyword evidence="4" id="KW-1185">Reference proteome</keyword>
<dbReference type="Pfam" id="PF03564">
    <property type="entry name" value="DUF1759"/>
    <property type="match status" value="1"/>
</dbReference>
<feature type="domain" description="Reverse transcriptase" evidence="2">
    <location>
        <begin position="822"/>
        <end position="946"/>
    </location>
</feature>